<name>A0A0D6JFG9_9HYPH</name>
<feature type="transmembrane region" description="Helical" evidence="1">
    <location>
        <begin position="44"/>
        <end position="63"/>
    </location>
</feature>
<keyword evidence="3" id="KW-1185">Reference proteome</keyword>
<dbReference type="Proteomes" id="UP000033187">
    <property type="component" value="Chromosome 1"/>
</dbReference>
<dbReference type="EMBL" id="LN829119">
    <property type="protein sequence ID" value="CPR19246.1"/>
    <property type="molecule type" value="Genomic_DNA"/>
</dbReference>
<dbReference type="KEGG" id="fiy:BN1229_v1_2074"/>
<gene>
    <name evidence="2" type="ORF">YBN1229_v1_2074</name>
</gene>
<keyword evidence="1" id="KW-0812">Transmembrane</keyword>
<evidence type="ECO:0000313" key="2">
    <source>
        <dbReference type="EMBL" id="CPR19246.1"/>
    </source>
</evidence>
<evidence type="ECO:0000256" key="1">
    <source>
        <dbReference type="SAM" id="Phobius"/>
    </source>
</evidence>
<dbReference type="KEGG" id="fil:BN1229_v1_2074"/>
<dbReference type="AlphaFoldDB" id="A0A0D6JFG9"/>
<evidence type="ECO:0008006" key="4">
    <source>
        <dbReference type="Google" id="ProtNLM"/>
    </source>
</evidence>
<feature type="transmembrane region" description="Helical" evidence="1">
    <location>
        <begin position="12"/>
        <end position="32"/>
    </location>
</feature>
<sequence length="66" mass="7347">MERPPKRNRLTPWYIGLVITLAAVAFVGGRMYAGECSAPLFVELGVLLVIPAVYLTLMYLTFISQD</sequence>
<organism evidence="2 3">
    <name type="scientific">Candidatus Filomicrobium marinum</name>
    <dbReference type="NCBI Taxonomy" id="1608628"/>
    <lineage>
        <taxon>Bacteria</taxon>
        <taxon>Pseudomonadati</taxon>
        <taxon>Pseudomonadota</taxon>
        <taxon>Alphaproteobacteria</taxon>
        <taxon>Hyphomicrobiales</taxon>
        <taxon>Hyphomicrobiaceae</taxon>
        <taxon>Filomicrobium</taxon>
    </lineage>
</organism>
<keyword evidence="1" id="KW-0472">Membrane</keyword>
<evidence type="ECO:0000313" key="3">
    <source>
        <dbReference type="Proteomes" id="UP000033187"/>
    </source>
</evidence>
<accession>A0A0D6JFG9</accession>
<reference evidence="3" key="1">
    <citation type="submission" date="2015-02" db="EMBL/GenBank/DDBJ databases">
        <authorList>
            <person name="Chooi Y.-H."/>
        </authorList>
    </citation>
    <scope>NUCLEOTIDE SEQUENCE [LARGE SCALE GENOMIC DNA]</scope>
    <source>
        <strain evidence="3">strain Y</strain>
    </source>
</reference>
<proteinExistence type="predicted"/>
<keyword evidence="1" id="KW-1133">Transmembrane helix</keyword>
<protein>
    <recommendedName>
        <fullName evidence="4">Transmembrane protein</fullName>
    </recommendedName>
</protein>